<keyword evidence="15" id="KW-0675">Receptor</keyword>
<accession>A0A087W1L7</accession>
<evidence type="ECO:0000256" key="3">
    <source>
        <dbReference type="ARBA" id="ARBA00022606"/>
    </source>
</evidence>
<dbReference type="Proteomes" id="UP000017246">
    <property type="component" value="Unassembled WGS sequence"/>
</dbReference>
<dbReference type="eggNOG" id="KOG0510">
    <property type="taxonomic scope" value="Eukaryota"/>
</dbReference>
<evidence type="ECO:0000313" key="16">
    <source>
        <dbReference type="Proteomes" id="UP000017246"/>
    </source>
</evidence>
<dbReference type="GO" id="GO:0005216">
    <property type="term" value="F:monoatomic ion channel activity"/>
    <property type="evidence" value="ECO:0007669"/>
    <property type="project" value="InterPro"/>
</dbReference>
<dbReference type="PANTHER" id="PTHR47143">
    <property type="entry name" value="TRANSIENT RECEPTOR POTENTIAL CATION CHANNEL PROTEIN PAINLESS"/>
    <property type="match status" value="1"/>
</dbReference>
<keyword evidence="6 13" id="KW-1133">Transmembrane helix</keyword>
<dbReference type="PROSITE" id="PS50088">
    <property type="entry name" value="ANK_REPEAT"/>
    <property type="match status" value="6"/>
</dbReference>
<feature type="repeat" description="ANK" evidence="12">
    <location>
        <begin position="315"/>
        <end position="347"/>
    </location>
</feature>
<feature type="transmembrane region" description="Helical" evidence="13">
    <location>
        <begin position="593"/>
        <end position="611"/>
    </location>
</feature>
<protein>
    <submittedName>
        <fullName evidence="15">Transient receptor potential cation channel</fullName>
    </submittedName>
</protein>
<dbReference type="PROSITE" id="PS50297">
    <property type="entry name" value="ANK_REP_REGION"/>
    <property type="match status" value="6"/>
</dbReference>
<name>A0A087W1L7_ECHMU</name>
<dbReference type="OMA" id="SAFYINF"/>
<evidence type="ECO:0000256" key="1">
    <source>
        <dbReference type="ARBA" id="ARBA00004141"/>
    </source>
</evidence>
<feature type="transmembrane region" description="Helical" evidence="13">
    <location>
        <begin position="631"/>
        <end position="655"/>
    </location>
</feature>
<evidence type="ECO:0000256" key="2">
    <source>
        <dbReference type="ARBA" id="ARBA00022448"/>
    </source>
</evidence>
<feature type="repeat" description="ANK" evidence="12">
    <location>
        <begin position="381"/>
        <end position="413"/>
    </location>
</feature>
<dbReference type="InterPro" id="IPR002110">
    <property type="entry name" value="Ankyrin_rpt"/>
</dbReference>
<evidence type="ECO:0000256" key="4">
    <source>
        <dbReference type="ARBA" id="ARBA00022692"/>
    </source>
</evidence>
<dbReference type="AlphaFoldDB" id="A0A087W1L7"/>
<evidence type="ECO:0000256" key="5">
    <source>
        <dbReference type="ARBA" id="ARBA00022737"/>
    </source>
</evidence>
<feature type="transmembrane region" description="Helical" evidence="13">
    <location>
        <begin position="772"/>
        <end position="795"/>
    </location>
</feature>
<dbReference type="Pfam" id="PF12796">
    <property type="entry name" value="Ank_2"/>
    <property type="match status" value="3"/>
</dbReference>
<keyword evidence="10" id="KW-0325">Glycoprotein</keyword>
<reference evidence="15" key="1">
    <citation type="journal article" date="2013" name="Nature">
        <title>The genomes of four tapeworm species reveal adaptations to parasitism.</title>
        <authorList>
            <person name="Tsai I.J."/>
            <person name="Zarowiecki M."/>
            <person name="Holroyd N."/>
            <person name="Garciarrubio A."/>
            <person name="Sanchez-Flores A."/>
            <person name="Brooks K.L."/>
            <person name="Tracey A."/>
            <person name="Bobes R.J."/>
            <person name="Fragoso G."/>
            <person name="Sciutto E."/>
            <person name="Aslett M."/>
            <person name="Beasley H."/>
            <person name="Bennett H.M."/>
            <person name="Cai J."/>
            <person name="Camicia F."/>
            <person name="Clark R."/>
            <person name="Cucher M."/>
            <person name="De Silva N."/>
            <person name="Day T.A."/>
            <person name="Deplazes P."/>
            <person name="Estrada K."/>
            <person name="Fernandez C."/>
            <person name="Holland P.W."/>
            <person name="Hou J."/>
            <person name="Hu S."/>
            <person name="Huckvale T."/>
            <person name="Hung S.S."/>
            <person name="Kamenetzky L."/>
            <person name="Keane J.A."/>
            <person name="Kiss F."/>
            <person name="Koziol U."/>
            <person name="Lambert O."/>
            <person name="Liu K."/>
            <person name="Luo X."/>
            <person name="Luo Y."/>
            <person name="Macchiaroli N."/>
            <person name="Nichol S."/>
            <person name="Paps J."/>
            <person name="Parkinson J."/>
            <person name="Pouchkina-Stantcheva N."/>
            <person name="Riddiford N."/>
            <person name="Rosenzvit M."/>
            <person name="Salinas G."/>
            <person name="Wasmuth J.D."/>
            <person name="Zamanian M."/>
            <person name="Zheng Y."/>
            <person name="Cai X."/>
            <person name="Soberon X."/>
            <person name="Olson P.D."/>
            <person name="Laclette J.P."/>
            <person name="Brehm K."/>
            <person name="Berriman M."/>
            <person name="Garciarrubio A."/>
            <person name="Bobes R.J."/>
            <person name="Fragoso G."/>
            <person name="Sanchez-Flores A."/>
            <person name="Estrada K."/>
            <person name="Cevallos M.A."/>
            <person name="Morett E."/>
            <person name="Gonzalez V."/>
            <person name="Portillo T."/>
            <person name="Ochoa-Leyva A."/>
            <person name="Jose M.V."/>
            <person name="Sciutto E."/>
            <person name="Landa A."/>
            <person name="Jimenez L."/>
            <person name="Valdes V."/>
            <person name="Carrero J.C."/>
            <person name="Larralde C."/>
            <person name="Morales-Montor J."/>
            <person name="Limon-Lason J."/>
            <person name="Soberon X."/>
            <person name="Laclette J.P."/>
        </authorList>
    </citation>
    <scope>NUCLEOTIDE SEQUENCE [LARGE SCALE GENOMIC DNA]</scope>
</reference>
<keyword evidence="2" id="KW-0813">Transport</keyword>
<dbReference type="InterPro" id="IPR036770">
    <property type="entry name" value="Ankyrin_rpt-contain_sf"/>
</dbReference>
<evidence type="ECO:0000256" key="13">
    <source>
        <dbReference type="SAM" id="Phobius"/>
    </source>
</evidence>
<dbReference type="GO" id="GO:1902495">
    <property type="term" value="C:transmembrane transporter complex"/>
    <property type="evidence" value="ECO:0007669"/>
    <property type="project" value="TreeGrafter"/>
</dbReference>
<feature type="repeat" description="ANK" evidence="12">
    <location>
        <begin position="139"/>
        <end position="171"/>
    </location>
</feature>
<keyword evidence="11" id="KW-0407">Ion channel</keyword>
<dbReference type="PANTHER" id="PTHR47143:SF1">
    <property type="entry name" value="ION_TRANS DOMAIN-CONTAINING PROTEIN"/>
    <property type="match status" value="1"/>
</dbReference>
<evidence type="ECO:0000256" key="11">
    <source>
        <dbReference type="ARBA" id="ARBA00023303"/>
    </source>
</evidence>
<keyword evidence="8" id="KW-0406">Ion transport</keyword>
<dbReference type="OrthoDB" id="1661883at2759"/>
<feature type="domain" description="Ion transport" evidence="14">
    <location>
        <begin position="617"/>
        <end position="805"/>
    </location>
</feature>
<feature type="repeat" description="ANK" evidence="12">
    <location>
        <begin position="11"/>
        <end position="36"/>
    </location>
</feature>
<dbReference type="STRING" id="6211.A0A087W1L7"/>
<dbReference type="Pfam" id="PF00520">
    <property type="entry name" value="Ion_trans"/>
    <property type="match status" value="1"/>
</dbReference>
<sequence length="902" mass="100456">MGADMFKVDAIGKYPIHVAVFSGSLDCLKILLEYEAIAKTGELCVGGAEAEGAVNFFDNHLINLPDGEGETALHLAVNGGNIEMIDFCLDHGSDVAAMENHDFTAIHYAARRGELMVLSQLLHWQPELMVSLLSGVNRNGHTPLHLAVMYNHAELAACLIKWRSPMEVQDKDGWTPLLLATAKCAIAACLTLIQFGADLHALDLSHRNVLHLAIIHGALKDEALWQQIQKHGLYKQLIGEEDEYGCTALHYATEGGSSMLCVTRDLLASGASCLRQNGARETPLHLAAKQGCVATVESLLRTDHGLWSMNTSDAQGCTPLHIAAAHAQTQVVSLLIAKGSSLRRCQKGRTPLHWAAQAGCLETCKVILGANTCIIDACDFRGMTALHYAAQKGHDSVITHLMDKEAKFVQDANGLYFTSYAFKKENVKAALAIISNKRWDEIIELLNHTDQCPIEKVILELPSLCPIIMDRYIKEEGNLSKSNYEVSYDFSILQPKALLLDRTQHTPLHLLKVMISLQRDELIVHPLCNALLWCKWRRYGFWVHCLSSAFYINFLICLTFLVLSHEPLQHTANTRLNETCYNLGLKSLKDLTTYYSLSVFAVATAYGVMSLHKFIDHHFVELGATALFLSWSYFVIHLMRFKIVGIFVVMFFQVAKTLGKSAVVVVLVLISCALPFYVLFKAPDYKAFCEMSKPMQETLAQCFPAYECLYNNDNNGSHPTEMTPMISAFQTPELAILNLLSMSLGDFSFVDTIIEPLTDGNSLTMHFPEVTLVMFVIFLLLAPMILTNLLVGLAVGDIDTVRKQAAIRLISQTVDWYDHIEAALPRKLYDLIVSSTWKSKSGRDSPSVLIFKEKNGMSCGSKTVDSLDLNVPELWRRMELQNKEIRELIATMQKQLNLTKSN</sequence>
<feature type="transmembrane region" description="Helical" evidence="13">
    <location>
        <begin position="662"/>
        <end position="680"/>
    </location>
</feature>
<dbReference type="Pfam" id="PF00023">
    <property type="entry name" value="Ank"/>
    <property type="match status" value="1"/>
</dbReference>
<evidence type="ECO:0000256" key="7">
    <source>
        <dbReference type="ARBA" id="ARBA00023043"/>
    </source>
</evidence>
<evidence type="ECO:0000256" key="12">
    <source>
        <dbReference type="PROSITE-ProRule" id="PRU00023"/>
    </source>
</evidence>
<evidence type="ECO:0000256" key="9">
    <source>
        <dbReference type="ARBA" id="ARBA00023136"/>
    </source>
</evidence>
<evidence type="ECO:0000256" key="10">
    <source>
        <dbReference type="ARBA" id="ARBA00023180"/>
    </source>
</evidence>
<feature type="repeat" description="ANK" evidence="12">
    <location>
        <begin position="347"/>
        <end position="368"/>
    </location>
</feature>
<evidence type="ECO:0000259" key="14">
    <source>
        <dbReference type="Pfam" id="PF00520"/>
    </source>
</evidence>
<keyword evidence="5" id="KW-0677">Repeat</keyword>
<dbReference type="SUPFAM" id="SSF48403">
    <property type="entry name" value="Ankyrin repeat"/>
    <property type="match status" value="1"/>
</dbReference>
<evidence type="ECO:0000313" key="15">
    <source>
        <dbReference type="EMBL" id="CDI98411.1"/>
    </source>
</evidence>
<evidence type="ECO:0000256" key="8">
    <source>
        <dbReference type="ARBA" id="ARBA00023065"/>
    </source>
</evidence>
<keyword evidence="9 13" id="KW-0472">Membrane</keyword>
<keyword evidence="4 13" id="KW-0812">Transmembrane</keyword>
<organism evidence="15 16">
    <name type="scientific">Echinococcus multilocularis</name>
    <name type="common">Fox tapeworm</name>
    <dbReference type="NCBI Taxonomy" id="6211"/>
    <lineage>
        <taxon>Eukaryota</taxon>
        <taxon>Metazoa</taxon>
        <taxon>Spiralia</taxon>
        <taxon>Lophotrochozoa</taxon>
        <taxon>Platyhelminthes</taxon>
        <taxon>Cestoda</taxon>
        <taxon>Eucestoda</taxon>
        <taxon>Cyclophyllidea</taxon>
        <taxon>Taeniidae</taxon>
        <taxon>Echinococcus</taxon>
    </lineage>
</organism>
<keyword evidence="3" id="KW-0716">Sensory transduction</keyword>
<reference evidence="15" key="2">
    <citation type="submission" date="2015-11" db="EMBL/GenBank/DDBJ databases">
        <authorList>
            <person name="Zhang Y."/>
            <person name="Guo Z."/>
        </authorList>
    </citation>
    <scope>NUCLEOTIDE SEQUENCE</scope>
</reference>
<dbReference type="Gene3D" id="1.25.40.20">
    <property type="entry name" value="Ankyrin repeat-containing domain"/>
    <property type="match status" value="3"/>
</dbReference>
<feature type="transmembrane region" description="Helical" evidence="13">
    <location>
        <begin position="541"/>
        <end position="563"/>
    </location>
</feature>
<proteinExistence type="predicted"/>
<dbReference type="EMBL" id="LN902844">
    <property type="protein sequence ID" value="CDI98411.1"/>
    <property type="molecule type" value="Genomic_DNA"/>
</dbReference>
<comment type="subcellular location">
    <subcellularLocation>
        <location evidence="1">Membrane</location>
        <topology evidence="1">Multi-pass membrane protein</topology>
    </subcellularLocation>
</comment>
<gene>
    <name evidence="15" type="ORF">EmuJ_000226200</name>
</gene>
<evidence type="ECO:0000256" key="6">
    <source>
        <dbReference type="ARBA" id="ARBA00022989"/>
    </source>
</evidence>
<dbReference type="SMART" id="SM00248">
    <property type="entry name" value="ANK"/>
    <property type="match status" value="10"/>
</dbReference>
<dbReference type="InterPro" id="IPR052076">
    <property type="entry name" value="TRP_cation_channel"/>
</dbReference>
<dbReference type="InterPro" id="IPR005821">
    <property type="entry name" value="Ion_trans_dom"/>
</dbReference>
<feature type="repeat" description="ANK" evidence="12">
    <location>
        <begin position="68"/>
        <end position="100"/>
    </location>
</feature>
<keyword evidence="7 12" id="KW-0040">ANK repeat</keyword>
<keyword evidence="16" id="KW-1185">Reference proteome</keyword>